<comment type="subcellular location">
    <subcellularLocation>
        <location evidence="2">Cell membrane</location>
        <topology evidence="2">Multi-pass membrane protein</topology>
    </subcellularLocation>
</comment>
<dbReference type="InterPro" id="IPR004358">
    <property type="entry name" value="Sig_transdc_His_kin-like_C"/>
</dbReference>
<evidence type="ECO:0000256" key="7">
    <source>
        <dbReference type="ARBA" id="ARBA00022741"/>
    </source>
</evidence>
<feature type="domain" description="Histidine kinase" evidence="11">
    <location>
        <begin position="124"/>
        <end position="315"/>
    </location>
</feature>
<evidence type="ECO:0000256" key="4">
    <source>
        <dbReference type="ARBA" id="ARBA00022475"/>
    </source>
</evidence>
<evidence type="ECO:0000313" key="14">
    <source>
        <dbReference type="Proteomes" id="UP000244932"/>
    </source>
</evidence>
<dbReference type="Pfam" id="PF00512">
    <property type="entry name" value="HisKA"/>
    <property type="match status" value="1"/>
</dbReference>
<keyword evidence="4" id="KW-1003">Cell membrane</keyword>
<dbReference type="InterPro" id="IPR003660">
    <property type="entry name" value="HAMP_dom"/>
</dbReference>
<feature type="domain" description="HAMP" evidence="12">
    <location>
        <begin position="64"/>
        <end position="116"/>
    </location>
</feature>
<evidence type="ECO:0000256" key="6">
    <source>
        <dbReference type="ARBA" id="ARBA00022679"/>
    </source>
</evidence>
<evidence type="ECO:0000256" key="5">
    <source>
        <dbReference type="ARBA" id="ARBA00022553"/>
    </source>
</evidence>
<dbReference type="Proteomes" id="UP000244932">
    <property type="component" value="Unassembled WGS sequence"/>
</dbReference>
<keyword evidence="7" id="KW-0547">Nucleotide-binding</keyword>
<dbReference type="Gene3D" id="1.10.287.130">
    <property type="match status" value="1"/>
</dbReference>
<keyword evidence="14" id="KW-1185">Reference proteome</keyword>
<dbReference type="CDD" id="cd00082">
    <property type="entry name" value="HisKA"/>
    <property type="match status" value="1"/>
</dbReference>
<sequence length="315" mass="33988">MTRRWRPPLVLVLMGALGGSLAVTFLGLILFRYLGPEIGFRLAAAIVMAGIAAATMVLAWLFARLLMRPMQALEHYAIGVQRGQDVAPPVRFGTQELHHTGQAVLAMARSLQDGEATVRSYTQHVTHELRTPVTAIRAAVELLDDADLTSSDRALLQQIDGARGQIEDQLTALTEAARARATRFEGTSTLRDVDLPAMHPDLTVVEEGRDLTLPIPVEALTIILHQLSRNAGEHGATRVTVLATLASVTLCDDGPGISDGHADRIFEPFFTSKRDSGGTGMGLSIARNVALAHGCELELVCSTSGACFRLHFERL</sequence>
<dbReference type="CDD" id="cd00075">
    <property type="entry name" value="HATPase"/>
    <property type="match status" value="1"/>
</dbReference>
<dbReference type="PRINTS" id="PR00344">
    <property type="entry name" value="BCTRLSENSOR"/>
</dbReference>
<dbReference type="PROSITE" id="PS50885">
    <property type="entry name" value="HAMP"/>
    <property type="match status" value="1"/>
</dbReference>
<dbReference type="PROSITE" id="PS50109">
    <property type="entry name" value="HIS_KIN"/>
    <property type="match status" value="1"/>
</dbReference>
<organism evidence="13 14">
    <name type="scientific">Pontivivens insulae</name>
    <dbReference type="NCBI Taxonomy" id="1639689"/>
    <lineage>
        <taxon>Bacteria</taxon>
        <taxon>Pseudomonadati</taxon>
        <taxon>Pseudomonadota</taxon>
        <taxon>Alphaproteobacteria</taxon>
        <taxon>Rhodobacterales</taxon>
        <taxon>Paracoccaceae</taxon>
        <taxon>Pontivivens</taxon>
    </lineage>
</organism>
<evidence type="ECO:0000256" key="3">
    <source>
        <dbReference type="ARBA" id="ARBA00012438"/>
    </source>
</evidence>
<dbReference type="SMART" id="SM00388">
    <property type="entry name" value="HisKA"/>
    <property type="match status" value="1"/>
</dbReference>
<keyword evidence="10" id="KW-0472">Membrane</keyword>
<dbReference type="PANTHER" id="PTHR44936:SF10">
    <property type="entry name" value="SENSOR PROTEIN RSTB"/>
    <property type="match status" value="1"/>
</dbReference>
<dbReference type="AlphaFoldDB" id="A0A2R8A7S5"/>
<evidence type="ECO:0000256" key="1">
    <source>
        <dbReference type="ARBA" id="ARBA00000085"/>
    </source>
</evidence>
<dbReference type="InterPro" id="IPR003594">
    <property type="entry name" value="HATPase_dom"/>
</dbReference>
<comment type="catalytic activity">
    <reaction evidence="1">
        <text>ATP + protein L-histidine = ADP + protein N-phospho-L-histidine.</text>
        <dbReference type="EC" id="2.7.13.3"/>
    </reaction>
</comment>
<gene>
    <name evidence="13" type="primary">envZ_1</name>
    <name evidence="13" type="ORF">POI8812_00579</name>
</gene>
<evidence type="ECO:0000256" key="2">
    <source>
        <dbReference type="ARBA" id="ARBA00004651"/>
    </source>
</evidence>
<dbReference type="Pfam" id="PF02518">
    <property type="entry name" value="HATPase_c"/>
    <property type="match status" value="1"/>
</dbReference>
<keyword evidence="10" id="KW-1133">Transmembrane helix</keyword>
<dbReference type="InterPro" id="IPR036890">
    <property type="entry name" value="HATPase_C_sf"/>
</dbReference>
<evidence type="ECO:0000259" key="12">
    <source>
        <dbReference type="PROSITE" id="PS50885"/>
    </source>
</evidence>
<dbReference type="GO" id="GO:0000155">
    <property type="term" value="F:phosphorelay sensor kinase activity"/>
    <property type="evidence" value="ECO:0007669"/>
    <property type="project" value="InterPro"/>
</dbReference>
<dbReference type="InterPro" id="IPR050980">
    <property type="entry name" value="2C_sensor_his_kinase"/>
</dbReference>
<dbReference type="InterPro" id="IPR005467">
    <property type="entry name" value="His_kinase_dom"/>
</dbReference>
<keyword evidence="6 13" id="KW-0808">Transferase</keyword>
<proteinExistence type="predicted"/>
<dbReference type="InterPro" id="IPR036097">
    <property type="entry name" value="HisK_dim/P_sf"/>
</dbReference>
<evidence type="ECO:0000256" key="10">
    <source>
        <dbReference type="SAM" id="Phobius"/>
    </source>
</evidence>
<accession>A0A2R8A7S5</accession>
<evidence type="ECO:0000256" key="9">
    <source>
        <dbReference type="ARBA" id="ARBA00022840"/>
    </source>
</evidence>
<dbReference type="PANTHER" id="PTHR44936">
    <property type="entry name" value="SENSOR PROTEIN CREC"/>
    <property type="match status" value="1"/>
</dbReference>
<name>A0A2R8A7S5_9RHOB</name>
<reference evidence="13 14" key="1">
    <citation type="submission" date="2018-03" db="EMBL/GenBank/DDBJ databases">
        <authorList>
            <person name="Keele B.F."/>
        </authorList>
    </citation>
    <scope>NUCLEOTIDE SEQUENCE [LARGE SCALE GENOMIC DNA]</scope>
    <source>
        <strain evidence="13 14">CeCT 8812</strain>
    </source>
</reference>
<dbReference type="RefSeq" id="WP_108781000.1">
    <property type="nucleotide sequence ID" value="NZ_OMKW01000001.1"/>
</dbReference>
<keyword evidence="10" id="KW-0812">Transmembrane</keyword>
<keyword evidence="8" id="KW-0418">Kinase</keyword>
<feature type="transmembrane region" description="Helical" evidence="10">
    <location>
        <begin position="9"/>
        <end position="34"/>
    </location>
</feature>
<dbReference type="Gene3D" id="3.30.565.10">
    <property type="entry name" value="Histidine kinase-like ATPase, C-terminal domain"/>
    <property type="match status" value="1"/>
</dbReference>
<evidence type="ECO:0000256" key="8">
    <source>
        <dbReference type="ARBA" id="ARBA00022777"/>
    </source>
</evidence>
<dbReference type="OrthoDB" id="9815202at2"/>
<keyword evidence="9" id="KW-0067">ATP-binding</keyword>
<evidence type="ECO:0000313" key="13">
    <source>
        <dbReference type="EMBL" id="SPF28281.1"/>
    </source>
</evidence>
<dbReference type="SUPFAM" id="SSF47384">
    <property type="entry name" value="Homodimeric domain of signal transducing histidine kinase"/>
    <property type="match status" value="1"/>
</dbReference>
<dbReference type="EC" id="2.7.13.3" evidence="3"/>
<protein>
    <recommendedName>
        <fullName evidence="3">histidine kinase</fullName>
        <ecNumber evidence="3">2.7.13.3</ecNumber>
    </recommendedName>
</protein>
<dbReference type="EMBL" id="OMKW01000001">
    <property type="protein sequence ID" value="SPF28281.1"/>
    <property type="molecule type" value="Genomic_DNA"/>
</dbReference>
<dbReference type="SMART" id="SM00387">
    <property type="entry name" value="HATPase_c"/>
    <property type="match status" value="1"/>
</dbReference>
<dbReference type="InterPro" id="IPR003661">
    <property type="entry name" value="HisK_dim/P_dom"/>
</dbReference>
<dbReference type="SUPFAM" id="SSF55874">
    <property type="entry name" value="ATPase domain of HSP90 chaperone/DNA topoisomerase II/histidine kinase"/>
    <property type="match status" value="1"/>
</dbReference>
<evidence type="ECO:0000259" key="11">
    <source>
        <dbReference type="PROSITE" id="PS50109"/>
    </source>
</evidence>
<dbReference type="GO" id="GO:0005886">
    <property type="term" value="C:plasma membrane"/>
    <property type="evidence" value="ECO:0007669"/>
    <property type="project" value="UniProtKB-SubCell"/>
</dbReference>
<keyword evidence="5" id="KW-0597">Phosphoprotein</keyword>
<feature type="transmembrane region" description="Helical" evidence="10">
    <location>
        <begin position="40"/>
        <end position="63"/>
    </location>
</feature>
<dbReference type="GO" id="GO:0005524">
    <property type="term" value="F:ATP binding"/>
    <property type="evidence" value="ECO:0007669"/>
    <property type="project" value="UniProtKB-KW"/>
</dbReference>